<dbReference type="PANTHER" id="PTHR21531:SF0">
    <property type="entry name" value="PROTEIN LTV1 HOMOLOG"/>
    <property type="match status" value="1"/>
</dbReference>
<keyword evidence="5" id="KW-1185">Reference proteome</keyword>
<feature type="region of interest" description="Disordered" evidence="3">
    <location>
        <begin position="322"/>
        <end position="409"/>
    </location>
</feature>
<dbReference type="Proteomes" id="UP000678393">
    <property type="component" value="Unassembled WGS sequence"/>
</dbReference>
<dbReference type="EMBL" id="CAJHNH020001379">
    <property type="protein sequence ID" value="CAG5122851.1"/>
    <property type="molecule type" value="Genomic_DNA"/>
</dbReference>
<reference evidence="4" key="1">
    <citation type="submission" date="2021-04" db="EMBL/GenBank/DDBJ databases">
        <authorList>
            <consortium name="Molecular Ecology Group"/>
        </authorList>
    </citation>
    <scope>NUCLEOTIDE SEQUENCE</scope>
</reference>
<accession>A0A8S3Z6M5</accession>
<organism evidence="4 5">
    <name type="scientific">Candidula unifasciata</name>
    <dbReference type="NCBI Taxonomy" id="100452"/>
    <lineage>
        <taxon>Eukaryota</taxon>
        <taxon>Metazoa</taxon>
        <taxon>Spiralia</taxon>
        <taxon>Lophotrochozoa</taxon>
        <taxon>Mollusca</taxon>
        <taxon>Gastropoda</taxon>
        <taxon>Heterobranchia</taxon>
        <taxon>Euthyneura</taxon>
        <taxon>Panpulmonata</taxon>
        <taxon>Eupulmonata</taxon>
        <taxon>Stylommatophora</taxon>
        <taxon>Helicina</taxon>
        <taxon>Helicoidea</taxon>
        <taxon>Geomitridae</taxon>
        <taxon>Candidula</taxon>
    </lineage>
</organism>
<feature type="compositionally biased region" description="Polar residues" evidence="3">
    <location>
        <begin position="349"/>
        <end position="360"/>
    </location>
</feature>
<name>A0A8S3Z6M5_9EUPU</name>
<feature type="compositionally biased region" description="Acidic residues" evidence="3">
    <location>
        <begin position="161"/>
        <end position="202"/>
    </location>
</feature>
<dbReference type="InterPro" id="IPR007307">
    <property type="entry name" value="Ltv1"/>
</dbReference>
<feature type="region of interest" description="Disordered" evidence="3">
    <location>
        <begin position="22"/>
        <end position="44"/>
    </location>
</feature>
<feature type="region of interest" description="Disordered" evidence="3">
    <location>
        <begin position="154"/>
        <end position="216"/>
    </location>
</feature>
<proteinExistence type="inferred from homology"/>
<dbReference type="GO" id="GO:0005829">
    <property type="term" value="C:cytosol"/>
    <property type="evidence" value="ECO:0007669"/>
    <property type="project" value="TreeGrafter"/>
</dbReference>
<protein>
    <recommendedName>
        <fullName evidence="2">Protein LTV1 homolog</fullName>
    </recommendedName>
</protein>
<evidence type="ECO:0000313" key="5">
    <source>
        <dbReference type="Proteomes" id="UP000678393"/>
    </source>
</evidence>
<feature type="compositionally biased region" description="Basic and acidic residues" evidence="3">
    <location>
        <begin position="366"/>
        <end position="409"/>
    </location>
</feature>
<evidence type="ECO:0000256" key="1">
    <source>
        <dbReference type="ARBA" id="ARBA00009078"/>
    </source>
</evidence>
<evidence type="ECO:0000313" key="4">
    <source>
        <dbReference type="EMBL" id="CAG5122851.1"/>
    </source>
</evidence>
<dbReference type="GO" id="GO:0042274">
    <property type="term" value="P:ribosomal small subunit biogenesis"/>
    <property type="evidence" value="ECO:0007669"/>
    <property type="project" value="InterPro"/>
</dbReference>
<dbReference type="PANTHER" id="PTHR21531">
    <property type="entry name" value="LOW-TEMPERATURE VIABILITY PROTEIN LTV1-RELATED"/>
    <property type="match status" value="1"/>
</dbReference>
<evidence type="ECO:0000256" key="2">
    <source>
        <dbReference type="ARBA" id="ARBA00021561"/>
    </source>
</evidence>
<dbReference type="GO" id="GO:0030688">
    <property type="term" value="C:preribosome, small subunit precursor"/>
    <property type="evidence" value="ECO:0007669"/>
    <property type="project" value="TreeGrafter"/>
</dbReference>
<dbReference type="GO" id="GO:0005634">
    <property type="term" value="C:nucleus"/>
    <property type="evidence" value="ECO:0007669"/>
    <property type="project" value="TreeGrafter"/>
</dbReference>
<comment type="similarity">
    <text evidence="1">Belongs to the LTV1 family.</text>
</comment>
<dbReference type="AlphaFoldDB" id="A0A8S3Z6M5"/>
<sequence>PKPVKKKKKFINKKQATTFRLIPGYHEDEDAPPKVQDPEELDARKEEQRKYGIFYDDAYNYMKHLRSLDEQATLVVTGHVDKDFETQSTTSSRLPTFVEHFSTDATEEDDIDPEILAALDDAPIVNITDEDNLDAIADEIFLDDDFIEKAGGAVPVAHHDEEEEEDDGTDTDISDEEEDENTDEQEEGGSFVSDEDYTDEEDKLSSAAPSRGRGNVQDDIAEAQTALILKNFEEGLGFRCGTQLSDDEEEMPTAEDYENLKRIIKEDHSKPISWSEFLDDKSEKPKIDASRYLYEDEDEYEWKDAPAKKPFDCVSILSLSSNTRNRPTDIIPPKSEDKRKHKKSEGSDETSSVSGINLRQLQAEMRASHKLDKAGTFRPKDETVDEKKSRKKAIKEERKERRQEKKANREVFAMENEKMKKETAALSKSVKSIQIF</sequence>
<evidence type="ECO:0000256" key="3">
    <source>
        <dbReference type="SAM" id="MobiDB-lite"/>
    </source>
</evidence>
<comment type="caution">
    <text evidence="4">The sequence shown here is derived from an EMBL/GenBank/DDBJ whole genome shotgun (WGS) entry which is preliminary data.</text>
</comment>
<gene>
    <name evidence="4" type="ORF">CUNI_LOCUS8409</name>
</gene>
<dbReference type="GO" id="GO:0000056">
    <property type="term" value="P:ribosomal small subunit export from nucleus"/>
    <property type="evidence" value="ECO:0007669"/>
    <property type="project" value="TreeGrafter"/>
</dbReference>
<feature type="non-terminal residue" evidence="4">
    <location>
        <position position="1"/>
    </location>
</feature>
<dbReference type="OrthoDB" id="5852896at2759"/>